<reference evidence="1 3" key="1">
    <citation type="journal article" date="2019" name="Sci. Rep.">
        <title>Orb-weaving spider Araneus ventricosus genome elucidates the spidroin gene catalogue.</title>
        <authorList>
            <person name="Kono N."/>
            <person name="Nakamura H."/>
            <person name="Ohtoshi R."/>
            <person name="Moran D.A.P."/>
            <person name="Shinohara A."/>
            <person name="Yoshida Y."/>
            <person name="Fujiwara M."/>
            <person name="Mori M."/>
            <person name="Tomita M."/>
            <person name="Arakawa K."/>
        </authorList>
    </citation>
    <scope>NUCLEOTIDE SEQUENCE [LARGE SCALE GENOMIC DNA]</scope>
</reference>
<evidence type="ECO:0000313" key="2">
    <source>
        <dbReference type="EMBL" id="GBM32575.1"/>
    </source>
</evidence>
<keyword evidence="3" id="KW-1185">Reference proteome</keyword>
<comment type="caution">
    <text evidence="1">The sequence shown here is derived from an EMBL/GenBank/DDBJ whole genome shotgun (WGS) entry which is preliminary data.</text>
</comment>
<gene>
    <name evidence="1" type="ORF">AVEN_198667_1</name>
    <name evidence="2" type="ORF">AVEN_218865_1</name>
</gene>
<proteinExistence type="predicted"/>
<sequence>MRSKKCSMCGFTLKPVNAKRLKRLSWSSKFHFSPRKLCPRGLLFSAATAVKVISNLSPNAATNCCQRNAIAFPICRTPNRTRTRFLYDYQHCEQMGIHICSQLMMKKCRTP</sequence>
<organism evidence="1 3">
    <name type="scientific">Araneus ventricosus</name>
    <name type="common">Orbweaver spider</name>
    <name type="synonym">Epeira ventricosa</name>
    <dbReference type="NCBI Taxonomy" id="182803"/>
    <lineage>
        <taxon>Eukaryota</taxon>
        <taxon>Metazoa</taxon>
        <taxon>Ecdysozoa</taxon>
        <taxon>Arthropoda</taxon>
        <taxon>Chelicerata</taxon>
        <taxon>Arachnida</taxon>
        <taxon>Araneae</taxon>
        <taxon>Araneomorphae</taxon>
        <taxon>Entelegynae</taxon>
        <taxon>Araneoidea</taxon>
        <taxon>Araneidae</taxon>
        <taxon>Araneus</taxon>
    </lineage>
</organism>
<dbReference type="EMBL" id="BGPR01171540">
    <property type="protein sequence ID" value="GBM32575.1"/>
    <property type="molecule type" value="Genomic_DNA"/>
</dbReference>
<protein>
    <submittedName>
        <fullName evidence="1">Uncharacterized protein</fullName>
    </submittedName>
</protein>
<dbReference type="Proteomes" id="UP000499080">
    <property type="component" value="Unassembled WGS sequence"/>
</dbReference>
<accession>A0A4Y2EWH6</accession>
<evidence type="ECO:0000313" key="1">
    <source>
        <dbReference type="EMBL" id="GBM32548.1"/>
    </source>
</evidence>
<dbReference type="EMBL" id="BGPR01171530">
    <property type="protein sequence ID" value="GBM32548.1"/>
    <property type="molecule type" value="Genomic_DNA"/>
</dbReference>
<dbReference type="AlphaFoldDB" id="A0A4Y2EWH6"/>
<evidence type="ECO:0000313" key="3">
    <source>
        <dbReference type="Proteomes" id="UP000499080"/>
    </source>
</evidence>
<name>A0A4Y2EWH6_ARAVE</name>